<evidence type="ECO:0000313" key="1">
    <source>
        <dbReference type="EMBL" id="NVD41456.1"/>
    </source>
</evidence>
<dbReference type="Proteomes" id="UP000520198">
    <property type="component" value="Unassembled WGS sequence"/>
</dbReference>
<dbReference type="EMBL" id="JABWDU010000006">
    <property type="protein sequence ID" value="NVD41456.1"/>
    <property type="molecule type" value="Genomic_DNA"/>
</dbReference>
<proteinExistence type="predicted"/>
<reference evidence="1 2" key="1">
    <citation type="submission" date="2020-06" db="EMBL/GenBank/DDBJ databases">
        <authorList>
            <person name="Grouzdev D.S."/>
        </authorList>
    </citation>
    <scope>NUCLEOTIDE SEQUENCE [LARGE SCALE GENOMIC DNA]</scope>
    <source>
        <strain evidence="1 2">HO-A22</strain>
    </source>
</reference>
<accession>A0A7Y6Q9I9</accession>
<dbReference type="AlphaFoldDB" id="A0A7Y6Q9I9"/>
<sequence>MLQEVLRRPLVLRPLDIGDQLSDPLALDLFEISHEVFLPLPALMHINITRLGNGEL</sequence>
<gene>
    <name evidence="1" type="ORF">HT585_21545</name>
</gene>
<keyword evidence="2" id="KW-1185">Reference proteome</keyword>
<protein>
    <submittedName>
        <fullName evidence="1">Uncharacterized protein</fullName>
    </submittedName>
</protein>
<name>A0A7Y6Q9I9_9HYPH</name>
<organism evidence="1 2">
    <name type="scientific">Ensifer oleiphilus</name>
    <dbReference type="NCBI Taxonomy" id="2742698"/>
    <lineage>
        <taxon>Bacteria</taxon>
        <taxon>Pseudomonadati</taxon>
        <taxon>Pseudomonadota</taxon>
        <taxon>Alphaproteobacteria</taxon>
        <taxon>Hyphomicrobiales</taxon>
        <taxon>Rhizobiaceae</taxon>
        <taxon>Sinorhizobium/Ensifer group</taxon>
        <taxon>Ensifer</taxon>
    </lineage>
</organism>
<comment type="caution">
    <text evidence="1">The sequence shown here is derived from an EMBL/GenBank/DDBJ whole genome shotgun (WGS) entry which is preliminary data.</text>
</comment>
<evidence type="ECO:0000313" key="2">
    <source>
        <dbReference type="Proteomes" id="UP000520198"/>
    </source>
</evidence>
<dbReference type="RefSeq" id="WP_176354877.1">
    <property type="nucleotide sequence ID" value="NZ_JABWDU010000006.1"/>
</dbReference>